<accession>A0A5K8AAZ6</accession>
<dbReference type="Pfam" id="PF02195">
    <property type="entry name" value="ParB_N"/>
    <property type="match status" value="1"/>
</dbReference>
<dbReference type="PANTHER" id="PTHR33375">
    <property type="entry name" value="CHROMOSOME-PARTITIONING PROTEIN PARB-RELATED"/>
    <property type="match status" value="1"/>
</dbReference>
<dbReference type="InterPro" id="IPR050336">
    <property type="entry name" value="Chromosome_partition/occlusion"/>
</dbReference>
<dbReference type="SMART" id="SM00470">
    <property type="entry name" value="ParB"/>
    <property type="match status" value="1"/>
</dbReference>
<evidence type="ECO:0000259" key="2">
    <source>
        <dbReference type="SMART" id="SM00470"/>
    </source>
</evidence>
<dbReference type="Gene3D" id="3.90.1530.30">
    <property type="match status" value="1"/>
</dbReference>
<evidence type="ECO:0000256" key="1">
    <source>
        <dbReference type="SAM" id="MobiDB-lite"/>
    </source>
</evidence>
<feature type="region of interest" description="Disordered" evidence="1">
    <location>
        <begin position="383"/>
        <end position="447"/>
    </location>
</feature>
<dbReference type="EMBL" id="AP021879">
    <property type="protein sequence ID" value="BBO89686.1"/>
    <property type="molecule type" value="Genomic_DNA"/>
</dbReference>
<dbReference type="GO" id="GO:0005694">
    <property type="term" value="C:chromosome"/>
    <property type="evidence" value="ECO:0007669"/>
    <property type="project" value="TreeGrafter"/>
</dbReference>
<dbReference type="GO" id="GO:0007059">
    <property type="term" value="P:chromosome segregation"/>
    <property type="evidence" value="ECO:0007669"/>
    <property type="project" value="TreeGrafter"/>
</dbReference>
<dbReference type="InterPro" id="IPR003115">
    <property type="entry name" value="ParB_N"/>
</dbReference>
<feature type="region of interest" description="Disordered" evidence="1">
    <location>
        <begin position="1"/>
        <end position="22"/>
    </location>
</feature>
<proteinExistence type="predicted"/>
<dbReference type="AlphaFoldDB" id="A0A5K8AAZ6"/>
<dbReference type="RefSeq" id="WP_155310842.1">
    <property type="nucleotide sequence ID" value="NZ_AP021879.1"/>
</dbReference>
<feature type="domain" description="ParB-like N-terminal" evidence="2">
    <location>
        <begin position="28"/>
        <end position="132"/>
    </location>
</feature>
<gene>
    <name evidence="3" type="ORF">DSCOOX_28660</name>
</gene>
<dbReference type="Gene3D" id="1.10.10.2830">
    <property type="match status" value="1"/>
</dbReference>
<reference evidence="3 4" key="1">
    <citation type="submission" date="2019-11" db="EMBL/GenBank/DDBJ databases">
        <title>Comparative genomics of hydrocarbon-degrading Desulfosarcina strains.</title>
        <authorList>
            <person name="Watanabe M."/>
            <person name="Kojima H."/>
            <person name="Fukui M."/>
        </authorList>
    </citation>
    <scope>NUCLEOTIDE SEQUENCE [LARGE SCALE GENOMIC DNA]</scope>
    <source>
        <strain evidence="4">oXyS1</strain>
    </source>
</reference>
<name>A0A5K8AAZ6_9BACT</name>
<dbReference type="SUPFAM" id="SSF109709">
    <property type="entry name" value="KorB DNA-binding domain-like"/>
    <property type="match status" value="1"/>
</dbReference>
<evidence type="ECO:0000313" key="4">
    <source>
        <dbReference type="Proteomes" id="UP000422108"/>
    </source>
</evidence>
<keyword evidence="4" id="KW-1185">Reference proteome</keyword>
<dbReference type="Proteomes" id="UP000422108">
    <property type="component" value="Chromosome"/>
</dbReference>
<feature type="compositionally biased region" description="Basic and acidic residues" evidence="1">
    <location>
        <begin position="1"/>
        <end position="11"/>
    </location>
</feature>
<feature type="compositionally biased region" description="Polar residues" evidence="1">
    <location>
        <begin position="12"/>
        <end position="22"/>
    </location>
</feature>
<sequence length="447" mass="49809">MILHRPQEKPKQTSSDSADQNGIIQQIRAGDIDLDKDKFKVRIDEIGSDSVEFHQLVESIRKNGILNNIIVKKYSDNSGKPYQLISGFRRITALKASKDDPASFEDELIWARVLDATVSDDDAYRISFTENLARKDLSLWEIAQACAEIKKKMGGAGKVKGDIDDYIASLIQKDKRTVRRYLKLASIQDEKIKAAVHSGNISPTMALEIGKKDLVKDDPINISALLDYLGAHPKTTRQFEKAYGNLEYCCDKSKMSLAAVLECKNADGFLSLKKKEFEKRVEHLRGKTGKEYPDILKGKAGSLVKDASEIDADLERKKAGKEFQNKNKDIVDRVQEAFHKSDIDGEFKIKPALASGKNQITVTITVPKDQIWQAFDAASRAKNTPVAKVIQKTQPKAPAEKNISPVSSTGENPESAPAVEPAIKNECQENPNIPRQSRARPYQTDKN</sequence>
<protein>
    <recommendedName>
        <fullName evidence="2">ParB-like N-terminal domain-containing protein</fullName>
    </recommendedName>
</protein>
<evidence type="ECO:0000313" key="3">
    <source>
        <dbReference type="EMBL" id="BBO89686.1"/>
    </source>
</evidence>
<organism evidence="3 4">
    <name type="scientific">Desulfosarcina ovata subsp. ovata</name>
    <dbReference type="NCBI Taxonomy" id="2752305"/>
    <lineage>
        <taxon>Bacteria</taxon>
        <taxon>Pseudomonadati</taxon>
        <taxon>Thermodesulfobacteriota</taxon>
        <taxon>Desulfobacteria</taxon>
        <taxon>Desulfobacterales</taxon>
        <taxon>Desulfosarcinaceae</taxon>
        <taxon>Desulfosarcina</taxon>
    </lineage>
</organism>
<dbReference type="SUPFAM" id="SSF110849">
    <property type="entry name" value="ParB/Sulfiredoxin"/>
    <property type="match status" value="1"/>
</dbReference>
<dbReference type="InterPro" id="IPR036086">
    <property type="entry name" value="ParB/Sulfiredoxin_sf"/>
</dbReference>
<dbReference type="PANTHER" id="PTHR33375:SF1">
    <property type="entry name" value="CHROMOSOME-PARTITIONING PROTEIN PARB-RELATED"/>
    <property type="match status" value="1"/>
</dbReference>